<evidence type="ECO:0000313" key="3">
    <source>
        <dbReference type="EMBL" id="TKA09759.1"/>
    </source>
</evidence>
<name>A0A4V5N2F6_9ACTN</name>
<accession>A0A4V5N2F6</accession>
<dbReference type="RefSeq" id="WP_136725362.1">
    <property type="nucleotide sequence ID" value="NZ_SUMC01000019.1"/>
</dbReference>
<dbReference type="AlphaFoldDB" id="A0A4V5N2F6"/>
<evidence type="ECO:0000313" key="4">
    <source>
        <dbReference type="Proteomes" id="UP000305778"/>
    </source>
</evidence>
<sequence>MRAVRPVVIAVFAVSVTLCLAGCSATHKSAGADPSPSISPSRAGLPSAAPLSTAGRPAGAGLPNIQDASQYPGAKHTTTAP</sequence>
<feature type="chain" id="PRO_5039657049" evidence="2">
    <location>
        <begin position="22"/>
        <end position="81"/>
    </location>
</feature>
<keyword evidence="4" id="KW-1185">Reference proteome</keyword>
<dbReference type="EMBL" id="SUMC01000019">
    <property type="protein sequence ID" value="TKA09759.1"/>
    <property type="molecule type" value="Genomic_DNA"/>
</dbReference>
<gene>
    <name evidence="3" type="ORF">FCI23_20345</name>
</gene>
<reference evidence="3 4" key="1">
    <citation type="submission" date="2019-04" db="EMBL/GenBank/DDBJ databases">
        <title>Streptomyces oryziradicis sp. nov., a novel actinomycete isolated from rhizosphere soil of rice (Oryza sativa L.).</title>
        <authorList>
            <person name="Li C."/>
        </authorList>
    </citation>
    <scope>NUCLEOTIDE SEQUENCE [LARGE SCALE GENOMIC DNA]</scope>
    <source>
        <strain evidence="3 4">NEAU-C40</strain>
    </source>
</reference>
<keyword evidence="2" id="KW-0732">Signal</keyword>
<protein>
    <submittedName>
        <fullName evidence="3">Uncharacterized protein</fullName>
    </submittedName>
</protein>
<organism evidence="3 4">
    <name type="scientific">Actinacidiphila oryziradicis</name>
    <dbReference type="NCBI Taxonomy" id="2571141"/>
    <lineage>
        <taxon>Bacteria</taxon>
        <taxon>Bacillati</taxon>
        <taxon>Actinomycetota</taxon>
        <taxon>Actinomycetes</taxon>
        <taxon>Kitasatosporales</taxon>
        <taxon>Streptomycetaceae</taxon>
        <taxon>Actinacidiphila</taxon>
    </lineage>
</organism>
<feature type="region of interest" description="Disordered" evidence="1">
    <location>
        <begin position="27"/>
        <end position="81"/>
    </location>
</feature>
<evidence type="ECO:0000256" key="1">
    <source>
        <dbReference type="SAM" id="MobiDB-lite"/>
    </source>
</evidence>
<feature type="signal peptide" evidence="2">
    <location>
        <begin position="1"/>
        <end position="21"/>
    </location>
</feature>
<evidence type="ECO:0000256" key="2">
    <source>
        <dbReference type="SAM" id="SignalP"/>
    </source>
</evidence>
<dbReference type="Proteomes" id="UP000305778">
    <property type="component" value="Unassembled WGS sequence"/>
</dbReference>
<comment type="caution">
    <text evidence="3">The sequence shown here is derived from an EMBL/GenBank/DDBJ whole genome shotgun (WGS) entry which is preliminary data.</text>
</comment>
<proteinExistence type="predicted"/>